<evidence type="ECO:0008006" key="4">
    <source>
        <dbReference type="Google" id="ProtNLM"/>
    </source>
</evidence>
<evidence type="ECO:0000313" key="2">
    <source>
        <dbReference type="EMBL" id="KAJ7360821.1"/>
    </source>
</evidence>
<name>A0AAD7AJG0_9AGAR</name>
<dbReference type="EMBL" id="JARIHO010000005">
    <property type="protein sequence ID" value="KAJ7360821.1"/>
    <property type="molecule type" value="Genomic_DNA"/>
</dbReference>
<protein>
    <recommendedName>
        <fullName evidence="4">Secreted protein</fullName>
    </recommendedName>
</protein>
<feature type="chain" id="PRO_5042104551" description="Secreted protein" evidence="1">
    <location>
        <begin position="20"/>
        <end position="142"/>
    </location>
</feature>
<organism evidence="2 3">
    <name type="scientific">Mycena albidolilacea</name>
    <dbReference type="NCBI Taxonomy" id="1033008"/>
    <lineage>
        <taxon>Eukaryota</taxon>
        <taxon>Fungi</taxon>
        <taxon>Dikarya</taxon>
        <taxon>Basidiomycota</taxon>
        <taxon>Agaricomycotina</taxon>
        <taxon>Agaricomycetes</taxon>
        <taxon>Agaricomycetidae</taxon>
        <taxon>Agaricales</taxon>
        <taxon>Marasmiineae</taxon>
        <taxon>Mycenaceae</taxon>
        <taxon>Mycena</taxon>
    </lineage>
</organism>
<evidence type="ECO:0000256" key="1">
    <source>
        <dbReference type="SAM" id="SignalP"/>
    </source>
</evidence>
<gene>
    <name evidence="2" type="ORF">DFH08DRAFT_359716</name>
</gene>
<evidence type="ECO:0000313" key="3">
    <source>
        <dbReference type="Proteomes" id="UP001218218"/>
    </source>
</evidence>
<sequence length="142" mass="15672">MFRLEPCTLLLCLSASTSSRRRCKGGMADDGWMRGACADSRGILSCLLYRNPSEGWETSDIRALQSRPRRQGASGESQDFRCFVSRSWKSCPSIRDGNARPVESSLSVGFSNAAVSDEPMRRPASAGRLCKRVTFIFRLAAL</sequence>
<keyword evidence="3" id="KW-1185">Reference proteome</keyword>
<reference evidence="2" key="1">
    <citation type="submission" date="2023-03" db="EMBL/GenBank/DDBJ databases">
        <title>Massive genome expansion in bonnet fungi (Mycena s.s.) driven by repeated elements and novel gene families across ecological guilds.</title>
        <authorList>
            <consortium name="Lawrence Berkeley National Laboratory"/>
            <person name="Harder C.B."/>
            <person name="Miyauchi S."/>
            <person name="Viragh M."/>
            <person name="Kuo A."/>
            <person name="Thoen E."/>
            <person name="Andreopoulos B."/>
            <person name="Lu D."/>
            <person name="Skrede I."/>
            <person name="Drula E."/>
            <person name="Henrissat B."/>
            <person name="Morin E."/>
            <person name="Kohler A."/>
            <person name="Barry K."/>
            <person name="LaButti K."/>
            <person name="Morin E."/>
            <person name="Salamov A."/>
            <person name="Lipzen A."/>
            <person name="Mereny Z."/>
            <person name="Hegedus B."/>
            <person name="Baldrian P."/>
            <person name="Stursova M."/>
            <person name="Weitz H."/>
            <person name="Taylor A."/>
            <person name="Grigoriev I.V."/>
            <person name="Nagy L.G."/>
            <person name="Martin F."/>
            <person name="Kauserud H."/>
        </authorList>
    </citation>
    <scope>NUCLEOTIDE SEQUENCE</scope>
    <source>
        <strain evidence="2">CBHHK002</strain>
    </source>
</reference>
<proteinExistence type="predicted"/>
<dbReference type="AlphaFoldDB" id="A0AAD7AJG0"/>
<accession>A0AAD7AJG0</accession>
<dbReference type="Proteomes" id="UP001218218">
    <property type="component" value="Unassembled WGS sequence"/>
</dbReference>
<comment type="caution">
    <text evidence="2">The sequence shown here is derived from an EMBL/GenBank/DDBJ whole genome shotgun (WGS) entry which is preliminary data.</text>
</comment>
<feature type="signal peptide" evidence="1">
    <location>
        <begin position="1"/>
        <end position="19"/>
    </location>
</feature>
<keyword evidence="1" id="KW-0732">Signal</keyword>